<dbReference type="PANTHER" id="PTHR43792">
    <property type="entry name" value="GNAT FAMILY, PUTATIVE (AFU_ORTHOLOGUE AFUA_3G00765)-RELATED-RELATED"/>
    <property type="match status" value="1"/>
</dbReference>
<sequence>MTVFETPRLLLRQFTQDDVDDLAAMYADPAVMTFLGGVRSYETTQQHIERIIQNYREYGFGLWAAIHKGDRRLIGRCGLIPQTIEGQGQVEIGYLLAHAYWGQGLATEAATAIRDYGFNTVGCDRLISLIDPHNLASQQVALRVGLTYEKDVILSDKPIRVYAIYKPADS</sequence>
<dbReference type="Gene3D" id="3.40.630.30">
    <property type="match status" value="1"/>
</dbReference>
<dbReference type="PANTHER" id="PTHR43792:SF1">
    <property type="entry name" value="N-ACETYLTRANSFERASE DOMAIN-CONTAINING PROTEIN"/>
    <property type="match status" value="1"/>
</dbReference>
<protein>
    <submittedName>
        <fullName evidence="2">GNAT family N-acetyltransferase</fullName>
    </submittedName>
</protein>
<accession>A0ABV0J3J2</accession>
<evidence type="ECO:0000313" key="2">
    <source>
        <dbReference type="EMBL" id="MEP0816346.1"/>
    </source>
</evidence>
<comment type="caution">
    <text evidence="2">The sequence shown here is derived from an EMBL/GenBank/DDBJ whole genome shotgun (WGS) entry which is preliminary data.</text>
</comment>
<reference evidence="2 3" key="1">
    <citation type="submission" date="2022-04" db="EMBL/GenBank/DDBJ databases">
        <title>Positive selection, recombination, and allopatry shape intraspecific diversity of widespread and dominant cyanobacteria.</title>
        <authorList>
            <person name="Wei J."/>
            <person name="Shu W."/>
            <person name="Hu C."/>
        </authorList>
    </citation>
    <scope>NUCLEOTIDE SEQUENCE [LARGE SCALE GENOMIC DNA]</scope>
    <source>
        <strain evidence="2 3">GB2-A4</strain>
    </source>
</reference>
<dbReference type="Pfam" id="PF13302">
    <property type="entry name" value="Acetyltransf_3"/>
    <property type="match status" value="1"/>
</dbReference>
<feature type="domain" description="N-acetyltransferase" evidence="1">
    <location>
        <begin position="9"/>
        <end position="169"/>
    </location>
</feature>
<dbReference type="InterPro" id="IPR000182">
    <property type="entry name" value="GNAT_dom"/>
</dbReference>
<gene>
    <name evidence="2" type="ORF">NC998_04480</name>
</gene>
<dbReference type="InterPro" id="IPR016181">
    <property type="entry name" value="Acyl_CoA_acyltransferase"/>
</dbReference>
<evidence type="ECO:0000259" key="1">
    <source>
        <dbReference type="PROSITE" id="PS51186"/>
    </source>
</evidence>
<organism evidence="2 3">
    <name type="scientific">Trichocoleus desertorum GB2-A4</name>
    <dbReference type="NCBI Taxonomy" id="2933944"/>
    <lineage>
        <taxon>Bacteria</taxon>
        <taxon>Bacillati</taxon>
        <taxon>Cyanobacteriota</taxon>
        <taxon>Cyanophyceae</taxon>
        <taxon>Leptolyngbyales</taxon>
        <taxon>Trichocoleusaceae</taxon>
        <taxon>Trichocoleus</taxon>
    </lineage>
</organism>
<dbReference type="PROSITE" id="PS51186">
    <property type="entry name" value="GNAT"/>
    <property type="match status" value="1"/>
</dbReference>
<keyword evidence="3" id="KW-1185">Reference proteome</keyword>
<dbReference type="Proteomes" id="UP001464891">
    <property type="component" value="Unassembled WGS sequence"/>
</dbReference>
<dbReference type="SUPFAM" id="SSF55729">
    <property type="entry name" value="Acyl-CoA N-acyltransferases (Nat)"/>
    <property type="match status" value="1"/>
</dbReference>
<dbReference type="RefSeq" id="WP_190433657.1">
    <property type="nucleotide sequence ID" value="NZ_JAMPKM010000002.1"/>
</dbReference>
<proteinExistence type="predicted"/>
<name>A0ABV0J3J2_9CYAN</name>
<evidence type="ECO:0000313" key="3">
    <source>
        <dbReference type="Proteomes" id="UP001464891"/>
    </source>
</evidence>
<dbReference type="InterPro" id="IPR051531">
    <property type="entry name" value="N-acetyltransferase"/>
</dbReference>
<dbReference type="EMBL" id="JAMPKM010000002">
    <property type="protein sequence ID" value="MEP0816346.1"/>
    <property type="molecule type" value="Genomic_DNA"/>
</dbReference>